<dbReference type="EMBL" id="CAUYUJ010014349">
    <property type="protein sequence ID" value="CAK0840109.1"/>
    <property type="molecule type" value="Genomic_DNA"/>
</dbReference>
<evidence type="ECO:0000313" key="5">
    <source>
        <dbReference type="Proteomes" id="UP001189429"/>
    </source>
</evidence>
<dbReference type="PANTHER" id="PTHR24113">
    <property type="entry name" value="RAN GTPASE-ACTIVATING PROTEIN 1"/>
    <property type="match status" value="1"/>
</dbReference>
<dbReference type="InterPro" id="IPR027038">
    <property type="entry name" value="RanGap"/>
</dbReference>
<dbReference type="InterPro" id="IPR001611">
    <property type="entry name" value="Leu-rich_rpt"/>
</dbReference>
<dbReference type="InterPro" id="IPR032675">
    <property type="entry name" value="LRR_dom_sf"/>
</dbReference>
<sequence>MTFQVATTDSTATSRLVELLKSEALDCARDALLHVISRQLQLQSIRAIEINKCGLNGKQAEALGQCLIGCSSLEVLSVTTNPVGDVGGAAMLKNLSEMSSLSQLRVLRLAGSELGLEAAGALSRLLPQLRGLEVLRLSGNKGFGDAGGEAICRALDAPFPLRELVLGTCGLGAAAAVALAKSLLQLRDLQMLSLGNSSGIGDAGVAAVCRALGAQAPMRELRLHRGSLGSEAATALGESLPQLRDLQVLRLEDNRGLGDAGGAAVCRGLSAQGAGVTLRELYLRNCSLGAGAAEALSRLLSQARGLEMLDLGSNPGLSDAGGAAVCRSLAVPGSVAPMRELRLRKCGLGAETAEALAGVLPQLCVLQVLDLNWNPGLGDAGGVTVCRALAAHGAELPLRQLWLECGMGAEFREALVGLSSKVRDVCKF</sequence>
<reference evidence="4" key="1">
    <citation type="submission" date="2023-10" db="EMBL/GenBank/DDBJ databases">
        <authorList>
            <person name="Chen Y."/>
            <person name="Shah S."/>
            <person name="Dougan E. K."/>
            <person name="Thang M."/>
            <person name="Chan C."/>
        </authorList>
    </citation>
    <scope>NUCLEOTIDE SEQUENCE [LARGE SCALE GENOMIC DNA]</scope>
</reference>
<name>A0ABN9T502_9DINO</name>
<dbReference type="Gene3D" id="3.80.10.10">
    <property type="entry name" value="Ribonuclease Inhibitor"/>
    <property type="match status" value="2"/>
</dbReference>
<organism evidence="4 5">
    <name type="scientific">Prorocentrum cordatum</name>
    <dbReference type="NCBI Taxonomy" id="2364126"/>
    <lineage>
        <taxon>Eukaryota</taxon>
        <taxon>Sar</taxon>
        <taxon>Alveolata</taxon>
        <taxon>Dinophyceae</taxon>
        <taxon>Prorocentrales</taxon>
        <taxon>Prorocentraceae</taxon>
        <taxon>Prorocentrum</taxon>
    </lineage>
</organism>
<evidence type="ECO:0000256" key="3">
    <source>
        <dbReference type="ARBA" id="ARBA00022737"/>
    </source>
</evidence>
<keyword evidence="3" id="KW-0677">Repeat</keyword>
<dbReference type="Proteomes" id="UP001189429">
    <property type="component" value="Unassembled WGS sequence"/>
</dbReference>
<comment type="caution">
    <text evidence="4">The sequence shown here is derived from an EMBL/GenBank/DDBJ whole genome shotgun (WGS) entry which is preliminary data.</text>
</comment>
<evidence type="ECO:0000313" key="4">
    <source>
        <dbReference type="EMBL" id="CAK0840109.1"/>
    </source>
</evidence>
<dbReference type="Pfam" id="PF13516">
    <property type="entry name" value="LRR_6"/>
    <property type="match status" value="4"/>
</dbReference>
<protein>
    <submittedName>
        <fullName evidence="4">Uncharacterized protein</fullName>
    </submittedName>
</protein>
<evidence type="ECO:0000256" key="1">
    <source>
        <dbReference type="ARBA" id="ARBA00022468"/>
    </source>
</evidence>
<proteinExistence type="predicted"/>
<keyword evidence="1" id="KW-0343">GTPase activation</keyword>
<dbReference type="SUPFAM" id="SSF52047">
    <property type="entry name" value="RNI-like"/>
    <property type="match status" value="1"/>
</dbReference>
<evidence type="ECO:0000256" key="2">
    <source>
        <dbReference type="ARBA" id="ARBA00022614"/>
    </source>
</evidence>
<gene>
    <name evidence="4" type="ORF">PCOR1329_LOCUS35614</name>
</gene>
<keyword evidence="5" id="KW-1185">Reference proteome</keyword>
<keyword evidence="2" id="KW-0433">Leucine-rich repeat</keyword>
<dbReference type="SMART" id="SM00368">
    <property type="entry name" value="LRR_RI"/>
    <property type="match status" value="11"/>
</dbReference>
<dbReference type="PANTHER" id="PTHR24113:SF12">
    <property type="entry name" value="RAN GTPASE-ACTIVATING PROTEIN 1"/>
    <property type="match status" value="1"/>
</dbReference>
<accession>A0ABN9T502</accession>